<gene>
    <name evidence="2" type="ORF">B1R32_102143</name>
</gene>
<dbReference type="CDD" id="cd06260">
    <property type="entry name" value="DUF820-like"/>
    <property type="match status" value="1"/>
</dbReference>
<accession>A0A2S8SWF3</accession>
<dbReference type="InParanoid" id="A0A2S8SWF3"/>
<dbReference type="GO" id="GO:0004519">
    <property type="term" value="F:endonuclease activity"/>
    <property type="evidence" value="ECO:0007669"/>
    <property type="project" value="UniProtKB-KW"/>
</dbReference>
<dbReference type="OrthoDB" id="151907at2"/>
<keyword evidence="2" id="KW-0540">Nuclease</keyword>
<dbReference type="RefSeq" id="WP_105482452.1">
    <property type="nucleotide sequence ID" value="NZ_NIGF01000002.1"/>
</dbReference>
<dbReference type="PANTHER" id="PTHR36558:SF1">
    <property type="entry name" value="RESTRICTION ENDONUCLEASE DOMAIN-CONTAINING PROTEIN-RELATED"/>
    <property type="match status" value="1"/>
</dbReference>
<dbReference type="Gene3D" id="3.90.1570.10">
    <property type="entry name" value="tt1808, chain A"/>
    <property type="match status" value="1"/>
</dbReference>
<keyword evidence="3" id="KW-1185">Reference proteome</keyword>
<protein>
    <submittedName>
        <fullName evidence="2">Endonuclease, Uma2 family (Restriction endonuclease fold)</fullName>
    </submittedName>
</protein>
<dbReference type="InterPro" id="IPR011335">
    <property type="entry name" value="Restrct_endonuc-II-like"/>
</dbReference>
<evidence type="ECO:0000313" key="2">
    <source>
        <dbReference type="EMBL" id="PQV65136.1"/>
    </source>
</evidence>
<keyword evidence="2" id="KW-0378">Hydrolase</keyword>
<dbReference type="EMBL" id="NIGF01000002">
    <property type="protein sequence ID" value="PQV65136.1"/>
    <property type="molecule type" value="Genomic_DNA"/>
</dbReference>
<proteinExistence type="predicted"/>
<dbReference type="InterPro" id="IPR008538">
    <property type="entry name" value="Uma2"/>
</dbReference>
<reference evidence="2 3" key="1">
    <citation type="journal article" date="2018" name="Syst. Appl. Microbiol.">
        <title>Abditibacterium utsteinense sp. nov., the first cultivated member of candidate phylum FBP, isolated from ice-free Antarctic soil samples.</title>
        <authorList>
            <person name="Tahon G."/>
            <person name="Tytgat B."/>
            <person name="Lebbe L."/>
            <person name="Carlier A."/>
            <person name="Willems A."/>
        </authorList>
    </citation>
    <scope>NUCLEOTIDE SEQUENCE [LARGE SCALE GENOMIC DNA]</scope>
    <source>
        <strain evidence="2 3">LMG 29911</strain>
    </source>
</reference>
<organism evidence="2 3">
    <name type="scientific">Abditibacterium utsteinense</name>
    <dbReference type="NCBI Taxonomy" id="1960156"/>
    <lineage>
        <taxon>Bacteria</taxon>
        <taxon>Pseudomonadati</taxon>
        <taxon>Abditibacteriota</taxon>
        <taxon>Abditibacteriia</taxon>
        <taxon>Abditibacteriales</taxon>
        <taxon>Abditibacteriaceae</taxon>
        <taxon>Abditibacterium</taxon>
    </lineage>
</organism>
<feature type="domain" description="Putative restriction endonuclease" evidence="1">
    <location>
        <begin position="20"/>
        <end position="177"/>
    </location>
</feature>
<evidence type="ECO:0000313" key="3">
    <source>
        <dbReference type="Proteomes" id="UP000237684"/>
    </source>
</evidence>
<dbReference type="AlphaFoldDB" id="A0A2S8SWF3"/>
<dbReference type="SUPFAM" id="SSF52980">
    <property type="entry name" value="Restriction endonuclease-like"/>
    <property type="match status" value="1"/>
</dbReference>
<keyword evidence="2" id="KW-0255">Endonuclease</keyword>
<dbReference type="Pfam" id="PF05685">
    <property type="entry name" value="Uma2"/>
    <property type="match status" value="1"/>
</dbReference>
<sequence>MSAQKQPQWISEAEYRDGEEISPVKHEWFAGEVFAMAGVTLSHATLCTNTAASAKAALRGRRCTALGGEMRVKVEANGLHTYPDALIFCENARFEGRGDNTLLTPKVIFEVLSPSTERYDRGDKFTSYAQIETLTDYVLIETERVAVEHFQRAPEGWLLRSYGQRDDVLRFPDLEIELPLSEIYEDLDVPDRRDAPQLAPRRDED</sequence>
<comment type="caution">
    <text evidence="2">The sequence shown here is derived from an EMBL/GenBank/DDBJ whole genome shotgun (WGS) entry which is preliminary data.</text>
</comment>
<dbReference type="Proteomes" id="UP000237684">
    <property type="component" value="Unassembled WGS sequence"/>
</dbReference>
<name>A0A2S8SWF3_9BACT</name>
<dbReference type="InterPro" id="IPR012296">
    <property type="entry name" value="Nuclease_put_TT1808"/>
</dbReference>
<dbReference type="PANTHER" id="PTHR36558">
    <property type="entry name" value="GLR1098 PROTEIN"/>
    <property type="match status" value="1"/>
</dbReference>
<evidence type="ECO:0000259" key="1">
    <source>
        <dbReference type="Pfam" id="PF05685"/>
    </source>
</evidence>